<proteinExistence type="predicted"/>
<dbReference type="Gene3D" id="1.10.510.10">
    <property type="entry name" value="Transferase(Phosphotransferase) domain 1"/>
    <property type="match status" value="1"/>
</dbReference>
<name>A0A2Z6Q0D8_9GLOM</name>
<evidence type="ECO:0000256" key="1">
    <source>
        <dbReference type="ARBA" id="ARBA00022741"/>
    </source>
</evidence>
<dbReference type="PROSITE" id="PS50011">
    <property type="entry name" value="PROTEIN_KINASE_DOM"/>
    <property type="match status" value="1"/>
</dbReference>
<keyword evidence="2" id="KW-0067">ATP-binding</keyword>
<evidence type="ECO:0000256" key="3">
    <source>
        <dbReference type="SAM" id="MobiDB-lite"/>
    </source>
</evidence>
<feature type="region of interest" description="Disordered" evidence="3">
    <location>
        <begin position="515"/>
        <end position="553"/>
    </location>
</feature>
<evidence type="ECO:0000256" key="2">
    <source>
        <dbReference type="ARBA" id="ARBA00022840"/>
    </source>
</evidence>
<dbReference type="AlphaFoldDB" id="A0A2Z6Q0D8"/>
<feature type="compositionally biased region" description="Acidic residues" evidence="3">
    <location>
        <begin position="587"/>
        <end position="598"/>
    </location>
</feature>
<feature type="compositionally biased region" description="Polar residues" evidence="3">
    <location>
        <begin position="525"/>
        <end position="543"/>
    </location>
</feature>
<dbReference type="GO" id="GO:0004674">
    <property type="term" value="F:protein serine/threonine kinase activity"/>
    <property type="evidence" value="ECO:0007669"/>
    <property type="project" value="TreeGrafter"/>
</dbReference>
<evidence type="ECO:0000259" key="4">
    <source>
        <dbReference type="PROSITE" id="PS50011"/>
    </source>
</evidence>
<dbReference type="InterPro" id="IPR051681">
    <property type="entry name" value="Ser/Thr_Kinases-Pseudokinases"/>
</dbReference>
<dbReference type="SUPFAM" id="SSF56112">
    <property type="entry name" value="Protein kinase-like (PK-like)"/>
    <property type="match status" value="1"/>
</dbReference>
<organism evidence="5 6">
    <name type="scientific">Rhizophagus clarus</name>
    <dbReference type="NCBI Taxonomy" id="94130"/>
    <lineage>
        <taxon>Eukaryota</taxon>
        <taxon>Fungi</taxon>
        <taxon>Fungi incertae sedis</taxon>
        <taxon>Mucoromycota</taxon>
        <taxon>Glomeromycotina</taxon>
        <taxon>Glomeromycetes</taxon>
        <taxon>Glomerales</taxon>
        <taxon>Glomeraceae</taxon>
        <taxon>Rhizophagus</taxon>
    </lineage>
</organism>
<evidence type="ECO:0000313" key="5">
    <source>
        <dbReference type="EMBL" id="GBB83137.1"/>
    </source>
</evidence>
<accession>A0A2Z6Q0D8</accession>
<reference evidence="5 6" key="1">
    <citation type="submission" date="2017-11" db="EMBL/GenBank/DDBJ databases">
        <title>The genome of Rhizophagus clarus HR1 reveals common genetic basis of auxotrophy among arbuscular mycorrhizal fungi.</title>
        <authorList>
            <person name="Kobayashi Y."/>
        </authorList>
    </citation>
    <scope>NUCLEOTIDE SEQUENCE [LARGE SCALE GENOMIC DNA]</scope>
    <source>
        <strain evidence="5 6">HR1</strain>
    </source>
</reference>
<dbReference type="EMBL" id="BEXD01000001">
    <property type="protein sequence ID" value="GBB83137.1"/>
    <property type="molecule type" value="Genomic_DNA"/>
</dbReference>
<evidence type="ECO:0000313" key="6">
    <source>
        <dbReference type="Proteomes" id="UP000247702"/>
    </source>
</evidence>
<feature type="region of interest" description="Disordered" evidence="3">
    <location>
        <begin position="576"/>
        <end position="605"/>
    </location>
</feature>
<dbReference type="Pfam" id="PF07714">
    <property type="entry name" value="PK_Tyr_Ser-Thr"/>
    <property type="match status" value="1"/>
</dbReference>
<sequence length="605" mass="70700">MQYVTYYVYFFNLPATREPDNPTDSQQQSSQVSREFWILLEELIGAAFNRAYALINYKTHNDIHKRHESKKQTILDDESLTKDEKSEAIKELIKIYDNEKVLYNSGTRRVCENCKQECLATLYCEYCVRNYLKDNFSKWKSGNDDIDNLIQECQMKALNPGVIVEWIPYDEFKNIKYLTKGGFSEIYTAEWIAGSYDEWDSREQRLKRFGETGKTQEVILKRLKNVESAKKSWFEEVNSHLTISNKWADTVVQCFGLTQDPSNEDYMLVMNKFDADLRKYLQQNHNHLTWKERIQIATNIIISLKRIHNENAIHRDLHSGNILFDDYKVLNISDLGFCGPVDKPLKGVYGNLPYIAPEVIDGKETTFKSDIYSVAMLMWEISSGQPPFNNYKDDFYLAMKIIEGIRPKIVPGTPEVYRNLMVQCWDANPLNRPDIETLQDEISELNYSYYHKNSNELNQSKENNIINFHDSLESHTNSRLFTSKVYQFEDLPEPRNATAEELEAFHSNKSYNNLNIPNNIEDIGKSSSNQKNDTSQINNSNKSSKGRLEDDKNFQEITIMQQIQIKKYQNIDDDDGICNNPNFHPEEQDEFELPDIDTNELYKTE</sequence>
<dbReference type="InterPro" id="IPR001245">
    <property type="entry name" value="Ser-Thr/Tyr_kinase_cat_dom"/>
</dbReference>
<dbReference type="PANTHER" id="PTHR44329">
    <property type="entry name" value="SERINE/THREONINE-PROTEIN KINASE TNNI3K-RELATED"/>
    <property type="match status" value="1"/>
</dbReference>
<comment type="caution">
    <text evidence="5">The sequence shown here is derived from an EMBL/GenBank/DDBJ whole genome shotgun (WGS) entry which is preliminary data.</text>
</comment>
<dbReference type="GO" id="GO:0005524">
    <property type="term" value="F:ATP binding"/>
    <property type="evidence" value="ECO:0007669"/>
    <property type="project" value="UniProtKB-KW"/>
</dbReference>
<dbReference type="PANTHER" id="PTHR44329:SF298">
    <property type="entry name" value="MIXED LINEAGE KINASE DOMAIN-LIKE PROTEIN"/>
    <property type="match status" value="1"/>
</dbReference>
<gene>
    <name evidence="5" type="ORF">RclHR1_00010019</name>
</gene>
<feature type="domain" description="Protein kinase" evidence="4">
    <location>
        <begin position="172"/>
        <end position="450"/>
    </location>
</feature>
<dbReference type="Proteomes" id="UP000247702">
    <property type="component" value="Unassembled WGS sequence"/>
</dbReference>
<protein>
    <recommendedName>
        <fullName evidence="4">Protein kinase domain-containing protein</fullName>
    </recommendedName>
</protein>
<keyword evidence="6" id="KW-1185">Reference proteome</keyword>
<dbReference type="InterPro" id="IPR011009">
    <property type="entry name" value="Kinase-like_dom_sf"/>
</dbReference>
<dbReference type="InterPro" id="IPR000719">
    <property type="entry name" value="Prot_kinase_dom"/>
</dbReference>
<keyword evidence="1" id="KW-0547">Nucleotide-binding</keyword>